<reference evidence="1 2" key="1">
    <citation type="submission" date="2016-03" db="EMBL/GenBank/DDBJ databases">
        <title>EvidentialGene: Evidence-directed Construction of Genes on Genomes.</title>
        <authorList>
            <person name="Gilbert D.G."/>
            <person name="Choi J.-H."/>
            <person name="Mockaitis K."/>
            <person name="Colbourne J."/>
            <person name="Pfrender M."/>
        </authorList>
    </citation>
    <scope>NUCLEOTIDE SEQUENCE [LARGE SCALE GENOMIC DNA]</scope>
    <source>
        <strain evidence="1 2">Xinb3</strain>
        <tissue evidence="1">Complete organism</tissue>
    </source>
</reference>
<dbReference type="EMBL" id="LRGB01003268">
    <property type="protein sequence ID" value="KZS03453.1"/>
    <property type="molecule type" value="Genomic_DNA"/>
</dbReference>
<dbReference type="Proteomes" id="UP000076858">
    <property type="component" value="Unassembled WGS sequence"/>
</dbReference>
<name>A0A164KQ41_9CRUS</name>
<evidence type="ECO:0000313" key="1">
    <source>
        <dbReference type="EMBL" id="KZS03453.1"/>
    </source>
</evidence>
<keyword evidence="2" id="KW-1185">Reference proteome</keyword>
<accession>A0A164KQ41</accession>
<proteinExistence type="predicted"/>
<sequence>MLAKDILRTSVFSPGCLLDYRISLGCLKDYPLLCGLSCICTVNHFTFSPPVSFPMCKIHFTSCSSN</sequence>
<organism evidence="1 2">
    <name type="scientific">Daphnia magna</name>
    <dbReference type="NCBI Taxonomy" id="35525"/>
    <lineage>
        <taxon>Eukaryota</taxon>
        <taxon>Metazoa</taxon>
        <taxon>Ecdysozoa</taxon>
        <taxon>Arthropoda</taxon>
        <taxon>Crustacea</taxon>
        <taxon>Branchiopoda</taxon>
        <taxon>Diplostraca</taxon>
        <taxon>Cladocera</taxon>
        <taxon>Anomopoda</taxon>
        <taxon>Daphniidae</taxon>
        <taxon>Daphnia</taxon>
    </lineage>
</organism>
<evidence type="ECO:0000313" key="2">
    <source>
        <dbReference type="Proteomes" id="UP000076858"/>
    </source>
</evidence>
<comment type="caution">
    <text evidence="1">The sequence shown here is derived from an EMBL/GenBank/DDBJ whole genome shotgun (WGS) entry which is preliminary data.</text>
</comment>
<gene>
    <name evidence="1" type="ORF">APZ42_033816</name>
</gene>
<protein>
    <submittedName>
        <fullName evidence="1">Uncharacterized protein</fullName>
    </submittedName>
</protein>
<dbReference type="AlphaFoldDB" id="A0A164KQ41"/>